<dbReference type="Proteomes" id="UP000504612">
    <property type="component" value="Unplaced"/>
</dbReference>
<dbReference type="GeneID" id="113431403"/>
<proteinExistence type="predicted"/>
<evidence type="ECO:0000313" key="1">
    <source>
        <dbReference type="Proteomes" id="UP000504612"/>
    </source>
</evidence>
<keyword evidence="1" id="KW-1185">Reference proteome</keyword>
<evidence type="ECO:0000313" key="2">
    <source>
        <dbReference type="RefSeq" id="XP_026549511.1"/>
    </source>
</evidence>
<protein>
    <submittedName>
        <fullName evidence="2">GRB10-interacting GYF protein 1-like</fullName>
    </submittedName>
</protein>
<gene>
    <name evidence="2" type="primary">LOC113431403</name>
</gene>
<reference evidence="2" key="1">
    <citation type="submission" date="2025-08" db="UniProtKB">
        <authorList>
            <consortium name="RefSeq"/>
        </authorList>
    </citation>
    <scope>IDENTIFICATION</scope>
</reference>
<sequence>MQGVGDPLLSPLQGNMDQERLKKQQELAAAAIYQQLQQQQLLQLVNSRQYAQCALQQKVASSGDLAQQQQLSSFLQQLQALKTR</sequence>
<organism evidence="1 2">
    <name type="scientific">Notechis scutatus</name>
    <name type="common">mainland tiger snake</name>
    <dbReference type="NCBI Taxonomy" id="8663"/>
    <lineage>
        <taxon>Eukaryota</taxon>
        <taxon>Metazoa</taxon>
        <taxon>Chordata</taxon>
        <taxon>Craniata</taxon>
        <taxon>Vertebrata</taxon>
        <taxon>Euteleostomi</taxon>
        <taxon>Lepidosauria</taxon>
        <taxon>Squamata</taxon>
        <taxon>Bifurcata</taxon>
        <taxon>Unidentata</taxon>
        <taxon>Episquamata</taxon>
        <taxon>Toxicofera</taxon>
        <taxon>Serpentes</taxon>
        <taxon>Colubroidea</taxon>
        <taxon>Elapidae</taxon>
        <taxon>Hydrophiinae</taxon>
        <taxon>Notechis</taxon>
    </lineage>
</organism>
<dbReference type="AlphaFoldDB" id="A0A6J1W2M2"/>
<name>A0A6J1W2M2_9SAUR</name>
<dbReference type="RefSeq" id="XP_026549511.1">
    <property type="nucleotide sequence ID" value="XM_026693726.1"/>
</dbReference>
<dbReference type="KEGG" id="nss:113431403"/>
<accession>A0A6J1W2M2</accession>